<dbReference type="SUPFAM" id="SSF54593">
    <property type="entry name" value="Glyoxalase/Bleomycin resistance protein/Dihydroxybiphenyl dioxygenase"/>
    <property type="match status" value="1"/>
</dbReference>
<reference evidence="4" key="1">
    <citation type="journal article" date="2019" name="Int. J. Syst. Evol. Microbiol.">
        <title>The Global Catalogue of Microorganisms (GCM) 10K type strain sequencing project: providing services to taxonomists for standard genome sequencing and annotation.</title>
        <authorList>
            <consortium name="The Broad Institute Genomics Platform"/>
            <consortium name="The Broad Institute Genome Sequencing Center for Infectious Disease"/>
            <person name="Wu L."/>
            <person name="Ma J."/>
        </authorList>
    </citation>
    <scope>NUCLEOTIDE SEQUENCE [LARGE SCALE GENOMIC DNA]</scope>
    <source>
        <strain evidence="4">CCUG 54522</strain>
    </source>
</reference>
<name>A0ABW1LJN7_9ACTN</name>
<sequence>MDLDLFAGIPVTDYDRGVAWLERLLGHPAAFRAHETESVWELAEHRYVYVVLEPEHAGHALVTAFLGDLDGFLAGAAERGLEPDHRELYDNGVRKAIFRDPDGNEIGFGGAPTEDDQQE</sequence>
<evidence type="ECO:0000313" key="4">
    <source>
        <dbReference type="Proteomes" id="UP001596135"/>
    </source>
</evidence>
<dbReference type="CDD" id="cd06587">
    <property type="entry name" value="VOC"/>
    <property type="match status" value="1"/>
</dbReference>
<feature type="region of interest" description="Disordered" evidence="1">
    <location>
        <begin position="100"/>
        <end position="119"/>
    </location>
</feature>
<dbReference type="InterPro" id="IPR004360">
    <property type="entry name" value="Glyas_Fos-R_dOase_dom"/>
</dbReference>
<evidence type="ECO:0000256" key="1">
    <source>
        <dbReference type="SAM" id="MobiDB-lite"/>
    </source>
</evidence>
<dbReference type="Pfam" id="PF00903">
    <property type="entry name" value="Glyoxalase"/>
    <property type="match status" value="1"/>
</dbReference>
<comment type="caution">
    <text evidence="3">The sequence shown here is derived from an EMBL/GenBank/DDBJ whole genome shotgun (WGS) entry which is preliminary data.</text>
</comment>
<evidence type="ECO:0000259" key="2">
    <source>
        <dbReference type="Pfam" id="PF00903"/>
    </source>
</evidence>
<dbReference type="InterPro" id="IPR029068">
    <property type="entry name" value="Glyas_Bleomycin-R_OHBP_Dase"/>
</dbReference>
<accession>A0ABW1LJN7</accession>
<feature type="domain" description="Glyoxalase/fosfomycin resistance/dioxygenase" evidence="2">
    <location>
        <begin position="8"/>
        <end position="107"/>
    </location>
</feature>
<gene>
    <name evidence="3" type="ORF">ACFPYL_12410</name>
</gene>
<keyword evidence="4" id="KW-1185">Reference proteome</keyword>
<dbReference type="Proteomes" id="UP001596135">
    <property type="component" value="Unassembled WGS sequence"/>
</dbReference>
<proteinExistence type="predicted"/>
<protein>
    <submittedName>
        <fullName evidence="3">VOC family protein</fullName>
    </submittedName>
</protein>
<evidence type="ECO:0000313" key="3">
    <source>
        <dbReference type="EMBL" id="MFC6043888.1"/>
    </source>
</evidence>
<dbReference type="Gene3D" id="3.10.180.10">
    <property type="entry name" value="2,3-Dihydroxybiphenyl 1,2-Dioxygenase, domain 1"/>
    <property type="match status" value="1"/>
</dbReference>
<dbReference type="RefSeq" id="WP_379154311.1">
    <property type="nucleotide sequence ID" value="NZ_JBHSRJ010000004.1"/>
</dbReference>
<dbReference type="EMBL" id="JBHSRJ010000004">
    <property type="protein sequence ID" value="MFC6043888.1"/>
    <property type="molecule type" value="Genomic_DNA"/>
</dbReference>
<organism evidence="3 4">
    <name type="scientific">Nocardioides hankookensis</name>
    <dbReference type="NCBI Taxonomy" id="443157"/>
    <lineage>
        <taxon>Bacteria</taxon>
        <taxon>Bacillati</taxon>
        <taxon>Actinomycetota</taxon>
        <taxon>Actinomycetes</taxon>
        <taxon>Propionibacteriales</taxon>
        <taxon>Nocardioidaceae</taxon>
        <taxon>Nocardioides</taxon>
    </lineage>
</organism>